<dbReference type="Proteomes" id="UP000275267">
    <property type="component" value="Unassembled WGS sequence"/>
</dbReference>
<comment type="similarity">
    <text evidence="1 4">Belongs to the Frigida family.</text>
</comment>
<dbReference type="AlphaFoldDB" id="A0A3L6QPU6"/>
<protein>
    <recommendedName>
        <fullName evidence="4">FRIGIDA-like protein</fullName>
    </recommendedName>
</protein>
<dbReference type="PANTHER" id="PTHR31791">
    <property type="entry name" value="FRIGIDA-LIKE PROTEIN 3-RELATED"/>
    <property type="match status" value="1"/>
</dbReference>
<accession>A0A3L6QPU6</accession>
<keyword evidence="4" id="KW-0217">Developmental protein</keyword>
<evidence type="ECO:0000313" key="7">
    <source>
        <dbReference type="EMBL" id="RLM85870.1"/>
    </source>
</evidence>
<comment type="caution">
    <text evidence="7">The sequence shown here is derived from an EMBL/GenBank/DDBJ whole genome shotgun (WGS) entry which is preliminary data.</text>
</comment>
<dbReference type="GO" id="GO:0009908">
    <property type="term" value="P:flower development"/>
    <property type="evidence" value="ECO:0007669"/>
    <property type="project" value="UniProtKB-KW"/>
</dbReference>
<evidence type="ECO:0000256" key="2">
    <source>
        <dbReference type="ARBA" id="ARBA00022782"/>
    </source>
</evidence>
<gene>
    <name evidence="7" type="ORF">C2845_PM04G11500</name>
</gene>
<dbReference type="STRING" id="4540.A0A3L6QPU6"/>
<name>A0A3L6QPU6_PANMI</name>
<evidence type="ECO:0000256" key="3">
    <source>
        <dbReference type="ARBA" id="ARBA00023089"/>
    </source>
</evidence>
<dbReference type="EMBL" id="PQIB02000011">
    <property type="protein sequence ID" value="RLM85870.1"/>
    <property type="molecule type" value="Genomic_DNA"/>
</dbReference>
<keyword evidence="5" id="KW-0175">Coiled coil</keyword>
<dbReference type="PANTHER" id="PTHR31791:SF4">
    <property type="entry name" value="FRIGIDA-LIKE PROTEIN 3"/>
    <property type="match status" value="1"/>
</dbReference>
<dbReference type="OrthoDB" id="1930990at2759"/>
<reference evidence="8" key="1">
    <citation type="journal article" date="2019" name="Nat. Commun.">
        <title>The genome of broomcorn millet.</title>
        <authorList>
            <person name="Zou C."/>
            <person name="Miki D."/>
            <person name="Li D."/>
            <person name="Tang Q."/>
            <person name="Xiao L."/>
            <person name="Rajput S."/>
            <person name="Deng P."/>
            <person name="Jia W."/>
            <person name="Huang R."/>
            <person name="Zhang M."/>
            <person name="Sun Y."/>
            <person name="Hu J."/>
            <person name="Fu X."/>
            <person name="Schnable P.S."/>
            <person name="Li F."/>
            <person name="Zhang H."/>
            <person name="Feng B."/>
            <person name="Zhu X."/>
            <person name="Liu R."/>
            <person name="Schnable J.C."/>
            <person name="Zhu J.-K."/>
            <person name="Zhang H."/>
        </authorList>
    </citation>
    <scope>NUCLEOTIDE SEQUENCE [LARGE SCALE GENOMIC DNA]</scope>
</reference>
<evidence type="ECO:0000256" key="1">
    <source>
        <dbReference type="ARBA" id="ARBA00008956"/>
    </source>
</evidence>
<evidence type="ECO:0000256" key="6">
    <source>
        <dbReference type="SAM" id="MobiDB-lite"/>
    </source>
</evidence>
<proteinExistence type="inferred from homology"/>
<keyword evidence="3 4" id="KW-0287">Flowering</keyword>
<organism evidence="7 8">
    <name type="scientific">Panicum miliaceum</name>
    <name type="common">Proso millet</name>
    <name type="synonym">Broomcorn millet</name>
    <dbReference type="NCBI Taxonomy" id="4540"/>
    <lineage>
        <taxon>Eukaryota</taxon>
        <taxon>Viridiplantae</taxon>
        <taxon>Streptophyta</taxon>
        <taxon>Embryophyta</taxon>
        <taxon>Tracheophyta</taxon>
        <taxon>Spermatophyta</taxon>
        <taxon>Magnoliopsida</taxon>
        <taxon>Liliopsida</taxon>
        <taxon>Poales</taxon>
        <taxon>Poaceae</taxon>
        <taxon>PACMAD clade</taxon>
        <taxon>Panicoideae</taxon>
        <taxon>Panicodae</taxon>
        <taxon>Paniceae</taxon>
        <taxon>Panicinae</taxon>
        <taxon>Panicum</taxon>
        <taxon>Panicum sect. Panicum</taxon>
    </lineage>
</organism>
<sequence length="575" mass="64705">MSDLESVAALMESTSSKIEQLQQAFAELERQSAVSMNLKWKQLEDHFRGLEQSLKKKFDELKEQEKEFQVTVAKSEKMLEQREAAVVAKELTSLERLQEKRDAALAMIFSKSKLSLPVPAINPMDKALDNLGVKWPKPASEESVCLQVDSAAVKPRSELVSLCEKMNVKGLHKFISDNRKNLATIREEIPSALKKAPHPYGLVLDSLEDFYAGDNLVLDGKKDGDLLGVRRTCLMLMESLGQLQTDNITRFSSEGHMLTTDIKERAKKTAFEWKSKLDSLDIDASNGNCLEAHAFLQLLATFGISAEYNEDDLCKLLPYVSRRRQTPELCRLLGLSQKMPGVIGVLVETGKPIDAINLAYAFELTEQFEPVQLLKAYLRDVKKVSHAKNAKMSSGAQFGIEFDILRCGKILNSFLLDSSSLSENEMNERELSALKVVIKCIEEHKLEEHYPVDPLQKRVLQLEKAKADKRRAVEAAKPQSKRPRANGSAFAPRATSFTDKSFYPATPERHPSYPYERQFVYGAEAHHPPMMSSAPYTIQPAPAPYYGNGYPVQYQPETELVTVVFFMALLFCIIF</sequence>
<dbReference type="GO" id="GO:0030154">
    <property type="term" value="P:cell differentiation"/>
    <property type="evidence" value="ECO:0007669"/>
    <property type="project" value="UniProtKB-KW"/>
</dbReference>
<evidence type="ECO:0000256" key="4">
    <source>
        <dbReference type="RuleBase" id="RU364012"/>
    </source>
</evidence>
<evidence type="ECO:0000313" key="8">
    <source>
        <dbReference type="Proteomes" id="UP000275267"/>
    </source>
</evidence>
<dbReference type="InterPro" id="IPR012474">
    <property type="entry name" value="Frigida"/>
</dbReference>
<feature type="coiled-coil region" evidence="5">
    <location>
        <begin position="4"/>
        <end position="67"/>
    </location>
</feature>
<keyword evidence="8" id="KW-1185">Reference proteome</keyword>
<dbReference type="Pfam" id="PF07899">
    <property type="entry name" value="Frigida"/>
    <property type="match status" value="2"/>
</dbReference>
<keyword evidence="2 4" id="KW-0221">Differentiation</keyword>
<feature type="region of interest" description="Disordered" evidence="6">
    <location>
        <begin position="471"/>
        <end position="491"/>
    </location>
</feature>
<evidence type="ECO:0000256" key="5">
    <source>
        <dbReference type="SAM" id="Coils"/>
    </source>
</evidence>